<reference evidence="1" key="1">
    <citation type="submission" date="2021-04" db="EMBL/GenBank/DDBJ databases">
        <authorList>
            <consortium name="Wellcome Sanger Institute Data Sharing"/>
        </authorList>
    </citation>
    <scope>NUCLEOTIDE SEQUENCE [LARGE SCALE GENOMIC DNA]</scope>
</reference>
<dbReference type="PANTHER" id="PTHR31025">
    <property type="entry name" value="SI:CH211-196P9.1-RELATED"/>
    <property type="match status" value="1"/>
</dbReference>
<dbReference type="OMA" id="RGSHEVM"/>
<sequence>LYILLVESVSSLQSGICVQQTRGSHEVMRIYLLLNPDGSADEPADAGILIEGVSVLRNLGDLSRTCCYLVGLTYSLGLRYPKNLKYSFEVFQKVLLELDPRHLTTKVQRLKNYLRM</sequence>
<organism evidence="1 2">
    <name type="scientific">Sparus aurata</name>
    <name type="common">Gilthead sea bream</name>
    <dbReference type="NCBI Taxonomy" id="8175"/>
    <lineage>
        <taxon>Eukaryota</taxon>
        <taxon>Metazoa</taxon>
        <taxon>Chordata</taxon>
        <taxon>Craniata</taxon>
        <taxon>Vertebrata</taxon>
        <taxon>Euteleostomi</taxon>
        <taxon>Actinopterygii</taxon>
        <taxon>Neopterygii</taxon>
        <taxon>Teleostei</taxon>
        <taxon>Neoteleostei</taxon>
        <taxon>Acanthomorphata</taxon>
        <taxon>Eupercaria</taxon>
        <taxon>Spariformes</taxon>
        <taxon>Sparidae</taxon>
        <taxon>Sparus</taxon>
    </lineage>
</organism>
<proteinExistence type="predicted"/>
<dbReference type="InParanoid" id="A0A671THW1"/>
<dbReference type="PANTHER" id="PTHR31025:SF27">
    <property type="entry name" value="SI:CH211-193K19.2-RELATED"/>
    <property type="match status" value="1"/>
</dbReference>
<dbReference type="GeneTree" id="ENSGT00950000182912"/>
<keyword evidence="2" id="KW-1185">Reference proteome</keyword>
<evidence type="ECO:0000313" key="1">
    <source>
        <dbReference type="Ensembl" id="ENSSAUP00010000492.1"/>
    </source>
</evidence>
<dbReference type="AlphaFoldDB" id="A0A671THW1"/>
<dbReference type="Proteomes" id="UP000472265">
    <property type="component" value="Chromosome 4"/>
</dbReference>
<reference evidence="1" key="3">
    <citation type="submission" date="2025-09" db="UniProtKB">
        <authorList>
            <consortium name="Ensembl"/>
        </authorList>
    </citation>
    <scope>IDENTIFICATION</scope>
</reference>
<name>A0A671THW1_SPAAU</name>
<reference evidence="1" key="2">
    <citation type="submission" date="2025-08" db="UniProtKB">
        <authorList>
            <consortium name="Ensembl"/>
        </authorList>
    </citation>
    <scope>IDENTIFICATION</scope>
</reference>
<evidence type="ECO:0000313" key="2">
    <source>
        <dbReference type="Proteomes" id="UP000472265"/>
    </source>
</evidence>
<protein>
    <submittedName>
        <fullName evidence="1">Uncharacterized protein</fullName>
    </submittedName>
</protein>
<accession>A0A671THW1</accession>
<dbReference type="Ensembl" id="ENSSAUT00010000527.1">
    <property type="protein sequence ID" value="ENSSAUP00010000492.1"/>
    <property type="gene ID" value="ENSSAUG00010000289.1"/>
</dbReference>